<protein>
    <submittedName>
        <fullName evidence="1">888_t:CDS:1</fullName>
    </submittedName>
</protein>
<dbReference type="Proteomes" id="UP000789570">
    <property type="component" value="Unassembled WGS sequence"/>
</dbReference>
<organism evidence="1 2">
    <name type="scientific">Funneliformis caledonium</name>
    <dbReference type="NCBI Taxonomy" id="1117310"/>
    <lineage>
        <taxon>Eukaryota</taxon>
        <taxon>Fungi</taxon>
        <taxon>Fungi incertae sedis</taxon>
        <taxon>Mucoromycota</taxon>
        <taxon>Glomeromycotina</taxon>
        <taxon>Glomeromycetes</taxon>
        <taxon>Glomerales</taxon>
        <taxon>Glomeraceae</taxon>
        <taxon>Funneliformis</taxon>
    </lineage>
</organism>
<name>A0A9N9GUH1_9GLOM</name>
<sequence length="115" mass="13580">MMLELLGFMQLSTDVRTPENTLLCNEIKVWQGHAILFFNNAKFETTDFEFLIKIRVSGKQRDETKFGKTWTSSILLDDSDKTFRRILTELDAPTRDVDVFTFEDVELPREYDNEY</sequence>
<dbReference type="AlphaFoldDB" id="A0A9N9GUH1"/>
<dbReference type="EMBL" id="CAJVPQ010003410">
    <property type="protein sequence ID" value="CAG8627411.1"/>
    <property type="molecule type" value="Genomic_DNA"/>
</dbReference>
<evidence type="ECO:0000313" key="2">
    <source>
        <dbReference type="Proteomes" id="UP000789570"/>
    </source>
</evidence>
<reference evidence="1" key="1">
    <citation type="submission" date="2021-06" db="EMBL/GenBank/DDBJ databases">
        <authorList>
            <person name="Kallberg Y."/>
            <person name="Tangrot J."/>
            <person name="Rosling A."/>
        </authorList>
    </citation>
    <scope>NUCLEOTIDE SEQUENCE</scope>
    <source>
        <strain evidence="1">UK204</strain>
    </source>
</reference>
<evidence type="ECO:0000313" key="1">
    <source>
        <dbReference type="EMBL" id="CAG8627411.1"/>
    </source>
</evidence>
<keyword evidence="2" id="KW-1185">Reference proteome</keyword>
<gene>
    <name evidence="1" type="ORF">FCALED_LOCUS9881</name>
</gene>
<accession>A0A9N9GUH1</accession>
<comment type="caution">
    <text evidence="1">The sequence shown here is derived from an EMBL/GenBank/DDBJ whole genome shotgun (WGS) entry which is preliminary data.</text>
</comment>
<proteinExistence type="predicted"/>
<dbReference type="OrthoDB" id="1262810at2759"/>